<dbReference type="InterPro" id="IPR050240">
    <property type="entry name" value="DNA_pol_type-B"/>
</dbReference>
<dbReference type="EMBL" id="LWDP01000013">
    <property type="protein sequence ID" value="ORD94630.1"/>
    <property type="molecule type" value="Genomic_DNA"/>
</dbReference>
<dbReference type="PRINTS" id="PR00106">
    <property type="entry name" value="DNAPOLB"/>
</dbReference>
<keyword evidence="9 20" id="KW-0479">Metal-binding</keyword>
<dbReference type="InterPro" id="IPR036397">
    <property type="entry name" value="RNaseH_sf"/>
</dbReference>
<dbReference type="InterPro" id="IPR043502">
    <property type="entry name" value="DNA/RNA_pol_sf"/>
</dbReference>
<evidence type="ECO:0000256" key="9">
    <source>
        <dbReference type="ARBA" id="ARBA00022723"/>
    </source>
</evidence>
<dbReference type="SUPFAM" id="SSF56672">
    <property type="entry name" value="DNA/RNA polymerases"/>
    <property type="match status" value="1"/>
</dbReference>
<dbReference type="InterPro" id="IPR006134">
    <property type="entry name" value="DNA-dir_DNA_pol_B_multi_dom"/>
</dbReference>
<evidence type="ECO:0000313" key="24">
    <source>
        <dbReference type="EMBL" id="ORD94630.1"/>
    </source>
</evidence>
<evidence type="ECO:0000256" key="19">
    <source>
        <dbReference type="ARBA" id="ARBA00049244"/>
    </source>
</evidence>
<keyword evidence="10 20" id="KW-0863">Zinc-finger</keyword>
<evidence type="ECO:0000259" key="23">
    <source>
        <dbReference type="Pfam" id="PF14260"/>
    </source>
</evidence>
<dbReference type="OrthoDB" id="2414538at2759"/>
<evidence type="ECO:0000256" key="1">
    <source>
        <dbReference type="ARBA" id="ARBA00001966"/>
    </source>
</evidence>
<dbReference type="GO" id="GO:0003677">
    <property type="term" value="F:DNA binding"/>
    <property type="evidence" value="ECO:0007669"/>
    <property type="project" value="UniProtKB-KW"/>
</dbReference>
<dbReference type="GO" id="GO:0006297">
    <property type="term" value="P:nucleotide-excision repair, DNA gap filling"/>
    <property type="evidence" value="ECO:0007669"/>
    <property type="project" value="TreeGrafter"/>
</dbReference>
<dbReference type="InterPro" id="IPR012337">
    <property type="entry name" value="RNaseH-like_sf"/>
</dbReference>
<evidence type="ECO:0000256" key="4">
    <source>
        <dbReference type="ARBA" id="ARBA00022485"/>
    </source>
</evidence>
<keyword evidence="14 20" id="KW-0239">DNA-directed DNA polymerase</keyword>
<keyword evidence="12 20" id="KW-0862">Zinc</keyword>
<dbReference type="InterPro" id="IPR006172">
    <property type="entry name" value="DNA-dir_DNA_pol_B"/>
</dbReference>
<feature type="domain" description="DNA-directed DNA polymerase family B exonuclease" evidence="22">
    <location>
        <begin position="129"/>
        <end position="359"/>
    </location>
</feature>
<sequence>MPELIVLQTHVDYNSFQQSPEQQFPMVRIFGKTVEGVSVQITVDDFSPYFYVQPDQDLDINELEDFLKSNFTKGRCIGIQKELKQNIYGYSVEKTVFYKIHFNLPNVFKAAKEFFEKGLNFGNKFVKFRVFESQFPFVLRFMHDLNITGMSYIKIKAYKENKSTKKNKTLSITTSHTLIEALPLQGNWIKVIPLKIVSFDIECCGETDSFPNSLVDPVIQIGNSLQMTTGGEIQNDIFCLKEVGEIPGANVHWFETEAELLMAWSGYIRKTDPDILLGYNIKNFDFQYLLERADQLNLKEFGLLGRTEKATKISKKTQSSSSFGSIETYDVTVEGRLIFDLFLILKREHKLRSYSLNAVSVHFLGEQKEDVPYSSMHKLQRESKETRRRIATYCLKDTLLPLRIFERLNVFVNYVELARATHVPIEFFSTRGASVKVLSLLYKEAAASGYAIPDMDRQENSPTFEGAFVMDPIRGFYDTPIAVLDFCSLYPSIIISKNLCYTTLLPKNVSKHAVKPEEASQSPSGDHFVKHEVKEGLLPNILRRLLENRKKTKKALKEATEPWLRKSLDGRQLALKVCANSIYGFTGAALGQLPCVEISQSTTAYGREMIAKTKEMIEGDFSKKNGFSHDTVVIYGDTDSVMLNFSEPDRAIVFKMAQEIAIRVSDVFEKPIKLEFEKAYHPYILMNKKRYAGLIYTNSEKPDRIDTKGIETVRRDNCELVKKIIDGCLKMILEQRDVLGAAQLVRSSVSDLFCDRVDLSQLVISKTYTKANYAVKVAHVELVSRLRERGLEVRIGDRIPYVIVCKEKKSKLYEKAEDPVYALEHNLAIDIEYYIENQLSKPIKRLFDPIMDNVGDLFTVKEIVREIGVVGPMNRFLTKAEQCIGCNRTGRILCSSCMELFPKHLARLQENYDKKIKKYHECWTECQRCMGSVMTEVICTNRDCPIFYMRMKVKKELEPMEEKMTRMRELDW</sequence>
<protein>
    <recommendedName>
        <fullName evidence="20">DNA polymerase</fullName>
        <ecNumber evidence="20">2.7.7.7</ecNumber>
    </recommendedName>
</protein>
<dbReference type="PROSITE" id="PS00116">
    <property type="entry name" value="DNA_POLYMERASE_B"/>
    <property type="match status" value="1"/>
</dbReference>
<keyword evidence="13" id="KW-0269">Exonuclease</keyword>
<dbReference type="GO" id="GO:0045004">
    <property type="term" value="P:DNA replication proofreading"/>
    <property type="evidence" value="ECO:0007669"/>
    <property type="project" value="TreeGrafter"/>
</dbReference>
<dbReference type="CDD" id="cd05777">
    <property type="entry name" value="DNA_polB_delta_exo"/>
    <property type="match status" value="1"/>
</dbReference>
<proteinExistence type="inferred from homology"/>
<feature type="domain" description="C4-type zinc-finger of DNA polymerase delta" evidence="23">
    <location>
        <begin position="883"/>
        <end position="950"/>
    </location>
</feature>
<dbReference type="NCBIfam" id="TIGR00592">
    <property type="entry name" value="pol2"/>
    <property type="match status" value="1"/>
</dbReference>
<evidence type="ECO:0000256" key="10">
    <source>
        <dbReference type="ARBA" id="ARBA00022771"/>
    </source>
</evidence>
<evidence type="ECO:0000256" key="20">
    <source>
        <dbReference type="RuleBase" id="RU000442"/>
    </source>
</evidence>
<dbReference type="FunFam" id="3.30.420.10:FF:000004">
    <property type="entry name" value="DNA polymerase"/>
    <property type="match status" value="1"/>
</dbReference>
<keyword evidence="4 20" id="KW-0004">4Fe-4S</keyword>
<dbReference type="Pfam" id="PF00136">
    <property type="entry name" value="DNA_pol_B"/>
    <property type="match status" value="1"/>
</dbReference>
<comment type="caution">
    <text evidence="24">The sequence shown here is derived from an EMBL/GenBank/DDBJ whole genome shotgun (WGS) entry which is preliminary data.</text>
</comment>
<keyword evidence="16 20" id="KW-0411">Iron-sulfur</keyword>
<comment type="subcellular location">
    <subcellularLocation>
        <location evidence="2 20">Nucleus</location>
    </subcellularLocation>
</comment>
<dbReference type="InterPro" id="IPR006133">
    <property type="entry name" value="DNA-dir_DNA_pol_B_exonuc"/>
</dbReference>
<evidence type="ECO:0000256" key="17">
    <source>
        <dbReference type="ARBA" id="ARBA00023125"/>
    </source>
</evidence>
<keyword evidence="15 20" id="KW-0408">Iron</keyword>
<dbReference type="Proteomes" id="UP000192639">
    <property type="component" value="Unassembled WGS sequence"/>
</dbReference>
<dbReference type="GO" id="GO:0008296">
    <property type="term" value="F:3'-5'-DNA exonuclease activity"/>
    <property type="evidence" value="ECO:0007669"/>
    <property type="project" value="TreeGrafter"/>
</dbReference>
<dbReference type="PANTHER" id="PTHR10322">
    <property type="entry name" value="DNA POLYMERASE CATALYTIC SUBUNIT"/>
    <property type="match status" value="1"/>
</dbReference>
<comment type="similarity">
    <text evidence="3 20">Belongs to the DNA polymerase type-B family.</text>
</comment>
<dbReference type="GO" id="GO:0043625">
    <property type="term" value="C:delta DNA polymerase complex"/>
    <property type="evidence" value="ECO:0007669"/>
    <property type="project" value="TreeGrafter"/>
</dbReference>
<dbReference type="Gene3D" id="1.10.132.60">
    <property type="entry name" value="DNA polymerase family B, C-terminal domain"/>
    <property type="match status" value="1"/>
</dbReference>
<evidence type="ECO:0000256" key="7">
    <source>
        <dbReference type="ARBA" id="ARBA00022705"/>
    </source>
</evidence>
<dbReference type="InterPro" id="IPR042087">
    <property type="entry name" value="DNA_pol_B_thumb"/>
</dbReference>
<dbReference type="InterPro" id="IPR023211">
    <property type="entry name" value="DNA_pol_palm_dom_sf"/>
</dbReference>
<keyword evidence="11" id="KW-0378">Hydrolase</keyword>
<evidence type="ECO:0000256" key="11">
    <source>
        <dbReference type="ARBA" id="ARBA00022801"/>
    </source>
</evidence>
<dbReference type="Pfam" id="PF14260">
    <property type="entry name" value="zf-C4pol"/>
    <property type="match status" value="1"/>
</dbReference>
<keyword evidence="5 20" id="KW-0808">Transferase</keyword>
<dbReference type="InterPro" id="IPR017964">
    <property type="entry name" value="DNA-dir_DNA_pol_B_CS"/>
</dbReference>
<evidence type="ECO:0000256" key="18">
    <source>
        <dbReference type="ARBA" id="ARBA00023242"/>
    </source>
</evidence>
<comment type="catalytic activity">
    <reaction evidence="19 20">
        <text>DNA(n) + a 2'-deoxyribonucleoside 5'-triphosphate = DNA(n+1) + diphosphate</text>
        <dbReference type="Rhea" id="RHEA:22508"/>
        <dbReference type="Rhea" id="RHEA-COMP:17339"/>
        <dbReference type="Rhea" id="RHEA-COMP:17340"/>
        <dbReference type="ChEBI" id="CHEBI:33019"/>
        <dbReference type="ChEBI" id="CHEBI:61560"/>
        <dbReference type="ChEBI" id="CHEBI:173112"/>
        <dbReference type="EC" id="2.7.7.7"/>
    </reaction>
</comment>
<dbReference type="Pfam" id="PF03104">
    <property type="entry name" value="DNA_pol_B_exo1"/>
    <property type="match status" value="1"/>
</dbReference>
<dbReference type="GO" id="GO:0008270">
    <property type="term" value="F:zinc ion binding"/>
    <property type="evidence" value="ECO:0007669"/>
    <property type="project" value="UniProtKB-KW"/>
</dbReference>
<dbReference type="PANTHER" id="PTHR10322:SF23">
    <property type="entry name" value="DNA POLYMERASE DELTA CATALYTIC SUBUNIT"/>
    <property type="match status" value="1"/>
</dbReference>
<gene>
    <name evidence="24" type="primary">DPOD</name>
    <name evidence="24" type="ORF">ECANGB1_316</name>
</gene>
<dbReference type="EC" id="2.7.7.7" evidence="20"/>
<dbReference type="GO" id="GO:0006287">
    <property type="term" value="P:base-excision repair, gap-filling"/>
    <property type="evidence" value="ECO:0007669"/>
    <property type="project" value="TreeGrafter"/>
</dbReference>
<keyword evidence="7 20" id="KW-0235">DNA replication</keyword>
<accession>A0A1Y1S825</accession>
<dbReference type="GO" id="GO:0051539">
    <property type="term" value="F:4 iron, 4 sulfur cluster binding"/>
    <property type="evidence" value="ECO:0007669"/>
    <property type="project" value="UniProtKB-KW"/>
</dbReference>
<evidence type="ECO:0000256" key="14">
    <source>
        <dbReference type="ARBA" id="ARBA00022932"/>
    </source>
</evidence>
<dbReference type="VEuPathDB" id="MicrosporidiaDB:ECANGB1_316"/>
<feature type="domain" description="DNA-directed DNA polymerase family B multifunctional" evidence="21">
    <location>
        <begin position="424"/>
        <end position="850"/>
    </location>
</feature>
<evidence type="ECO:0000259" key="21">
    <source>
        <dbReference type="Pfam" id="PF00136"/>
    </source>
</evidence>
<dbReference type="Gene3D" id="3.30.342.10">
    <property type="entry name" value="DNA Polymerase, chain B, domain 1"/>
    <property type="match status" value="1"/>
</dbReference>
<dbReference type="SMART" id="SM00486">
    <property type="entry name" value="POLBc"/>
    <property type="match status" value="1"/>
</dbReference>
<evidence type="ECO:0000256" key="5">
    <source>
        <dbReference type="ARBA" id="ARBA00022679"/>
    </source>
</evidence>
<dbReference type="InterPro" id="IPR025687">
    <property type="entry name" value="Znf-C4pol"/>
</dbReference>
<dbReference type="Gene3D" id="1.10.287.690">
    <property type="entry name" value="Helix hairpin bin"/>
    <property type="match status" value="1"/>
</dbReference>
<evidence type="ECO:0000256" key="8">
    <source>
        <dbReference type="ARBA" id="ARBA00022722"/>
    </source>
</evidence>
<dbReference type="Gene3D" id="3.90.1600.10">
    <property type="entry name" value="Palm domain of DNA polymerase"/>
    <property type="match status" value="1"/>
</dbReference>
<dbReference type="AlphaFoldDB" id="A0A1Y1S825"/>
<keyword evidence="25" id="KW-1185">Reference proteome</keyword>
<keyword evidence="17 20" id="KW-0238">DNA-binding</keyword>
<evidence type="ECO:0000256" key="13">
    <source>
        <dbReference type="ARBA" id="ARBA00022839"/>
    </source>
</evidence>
<organism evidence="24 25">
    <name type="scientific">Enterospora canceri</name>
    <dbReference type="NCBI Taxonomy" id="1081671"/>
    <lineage>
        <taxon>Eukaryota</taxon>
        <taxon>Fungi</taxon>
        <taxon>Fungi incertae sedis</taxon>
        <taxon>Microsporidia</taxon>
        <taxon>Enterocytozoonidae</taxon>
        <taxon>Enterospora</taxon>
    </lineage>
</organism>
<dbReference type="SUPFAM" id="SSF53098">
    <property type="entry name" value="Ribonuclease H-like"/>
    <property type="match status" value="1"/>
</dbReference>
<reference evidence="24 25" key="1">
    <citation type="journal article" date="2017" name="Environ. Microbiol.">
        <title>Decay of the glycolytic pathway and adaptation to intranuclear parasitism within Enterocytozoonidae microsporidia.</title>
        <authorList>
            <person name="Wiredu Boakye D."/>
            <person name="Jaroenlak P."/>
            <person name="Prachumwat A."/>
            <person name="Williams T.A."/>
            <person name="Bateman K.S."/>
            <person name="Itsathitphaisarn O."/>
            <person name="Sritunyalucksana K."/>
            <person name="Paszkiewicz K.H."/>
            <person name="Moore K.A."/>
            <person name="Stentiford G.D."/>
            <person name="Williams B.A."/>
        </authorList>
    </citation>
    <scope>NUCLEOTIDE SEQUENCE [LARGE SCALE GENOMIC DNA]</scope>
    <source>
        <strain evidence="24 25">GB1</strain>
    </source>
</reference>
<evidence type="ECO:0000256" key="12">
    <source>
        <dbReference type="ARBA" id="ARBA00022833"/>
    </source>
</evidence>
<evidence type="ECO:0000256" key="16">
    <source>
        <dbReference type="ARBA" id="ARBA00023014"/>
    </source>
</evidence>
<keyword evidence="6 20" id="KW-0548">Nucleotidyltransferase</keyword>
<dbReference type="GO" id="GO:0000166">
    <property type="term" value="F:nucleotide binding"/>
    <property type="evidence" value="ECO:0007669"/>
    <property type="project" value="InterPro"/>
</dbReference>
<keyword evidence="8" id="KW-0540">Nuclease</keyword>
<evidence type="ECO:0000256" key="6">
    <source>
        <dbReference type="ARBA" id="ARBA00022695"/>
    </source>
</evidence>
<evidence type="ECO:0000256" key="3">
    <source>
        <dbReference type="ARBA" id="ARBA00005755"/>
    </source>
</evidence>
<dbReference type="Gene3D" id="3.30.420.10">
    <property type="entry name" value="Ribonuclease H-like superfamily/Ribonuclease H"/>
    <property type="match status" value="1"/>
</dbReference>
<dbReference type="GO" id="GO:0003887">
    <property type="term" value="F:DNA-directed DNA polymerase activity"/>
    <property type="evidence" value="ECO:0007669"/>
    <property type="project" value="UniProtKB-KW"/>
</dbReference>
<name>A0A1Y1S825_9MICR</name>
<evidence type="ECO:0000256" key="15">
    <source>
        <dbReference type="ARBA" id="ARBA00023004"/>
    </source>
</evidence>
<comment type="cofactor">
    <cofactor evidence="1 20">
        <name>[4Fe-4S] cluster</name>
        <dbReference type="ChEBI" id="CHEBI:49883"/>
    </cofactor>
</comment>
<evidence type="ECO:0000256" key="2">
    <source>
        <dbReference type="ARBA" id="ARBA00004123"/>
    </source>
</evidence>
<evidence type="ECO:0000313" key="25">
    <source>
        <dbReference type="Proteomes" id="UP000192639"/>
    </source>
</evidence>
<evidence type="ECO:0000259" key="22">
    <source>
        <dbReference type="Pfam" id="PF03104"/>
    </source>
</evidence>
<keyword evidence="18 20" id="KW-0539">Nucleus</keyword>